<feature type="compositionally biased region" description="Basic residues" evidence="1">
    <location>
        <begin position="285"/>
        <end position="301"/>
    </location>
</feature>
<feature type="compositionally biased region" description="Polar residues" evidence="1">
    <location>
        <begin position="88"/>
        <end position="101"/>
    </location>
</feature>
<feature type="region of interest" description="Disordered" evidence="1">
    <location>
        <begin position="1"/>
        <end position="131"/>
    </location>
</feature>
<name>A0AAV0ADP9_PHAPC</name>
<proteinExistence type="predicted"/>
<reference evidence="2" key="1">
    <citation type="submission" date="2022-06" db="EMBL/GenBank/DDBJ databases">
        <authorList>
            <consortium name="SYNGENTA / RWTH Aachen University"/>
        </authorList>
    </citation>
    <scope>NUCLEOTIDE SEQUENCE</scope>
</reference>
<organism evidence="2 3">
    <name type="scientific">Phakopsora pachyrhizi</name>
    <name type="common">Asian soybean rust disease fungus</name>
    <dbReference type="NCBI Taxonomy" id="170000"/>
    <lineage>
        <taxon>Eukaryota</taxon>
        <taxon>Fungi</taxon>
        <taxon>Dikarya</taxon>
        <taxon>Basidiomycota</taxon>
        <taxon>Pucciniomycotina</taxon>
        <taxon>Pucciniomycetes</taxon>
        <taxon>Pucciniales</taxon>
        <taxon>Phakopsoraceae</taxon>
        <taxon>Phakopsora</taxon>
    </lineage>
</organism>
<protein>
    <submittedName>
        <fullName evidence="2">Expressed protein</fullName>
    </submittedName>
</protein>
<keyword evidence="3" id="KW-1185">Reference proteome</keyword>
<sequence>MGFIQSIKSHLTSNGQQASKSSSTSKQQAEVSSQQQQPTDDLGTEETERAEQNQQTPSSNDKVQLNLPTKQSTVSLSSNSVKGEFVSKPTSQPPSAAQDSITENDEDDQPKEISAVGSEDAQGLDVSKPDEKLITEAVESVDERKEVAEVPVTLMDEPLDQSSSIVEPVQELKETSLDPVIESESETPLEEKSETINSQIKPEVSQIDSINLDSPTDPELRDNSGALREEISLNEEDQVRAEAIKKELLSDETASSKQVKIQEDQKSEEEQTKKKSSDGETKGKGLLRRSLSKRTSVKRSSKKENKDPNSLDLTGKDITTGTENGDTGNLRQMLASPSKVAFGDRFKGMIEQVKGKVKKDPEATQYGQQLKKGELRV</sequence>
<gene>
    <name evidence="2" type="ORF">PPACK8108_LOCUS251</name>
</gene>
<feature type="region of interest" description="Disordered" evidence="1">
    <location>
        <begin position="156"/>
        <end position="336"/>
    </location>
</feature>
<comment type="caution">
    <text evidence="2">The sequence shown here is derived from an EMBL/GenBank/DDBJ whole genome shotgun (WGS) entry which is preliminary data.</text>
</comment>
<dbReference type="AlphaFoldDB" id="A0AAV0ADP9"/>
<accession>A0AAV0ADP9</accession>
<dbReference type="EMBL" id="CALTRL010000014">
    <property type="protein sequence ID" value="CAH7665952.1"/>
    <property type="molecule type" value="Genomic_DNA"/>
</dbReference>
<feature type="region of interest" description="Disordered" evidence="1">
    <location>
        <begin position="356"/>
        <end position="377"/>
    </location>
</feature>
<evidence type="ECO:0000256" key="1">
    <source>
        <dbReference type="SAM" id="MobiDB-lite"/>
    </source>
</evidence>
<feature type="compositionally biased region" description="Low complexity" evidence="1">
    <location>
        <begin position="16"/>
        <end position="37"/>
    </location>
</feature>
<feature type="compositionally biased region" description="Polar residues" evidence="1">
    <location>
        <begin position="1"/>
        <end position="15"/>
    </location>
</feature>
<evidence type="ECO:0000313" key="2">
    <source>
        <dbReference type="EMBL" id="CAH7665952.1"/>
    </source>
</evidence>
<feature type="compositionally biased region" description="Polar residues" evidence="1">
    <location>
        <begin position="317"/>
        <end position="330"/>
    </location>
</feature>
<dbReference type="Proteomes" id="UP001153365">
    <property type="component" value="Unassembled WGS sequence"/>
</dbReference>
<feature type="compositionally biased region" description="Polar residues" evidence="1">
    <location>
        <begin position="52"/>
        <end position="81"/>
    </location>
</feature>
<feature type="compositionally biased region" description="Basic and acidic residues" evidence="1">
    <location>
        <begin position="260"/>
        <end position="283"/>
    </location>
</feature>
<feature type="compositionally biased region" description="Basic and acidic residues" evidence="1">
    <location>
        <begin position="218"/>
        <end position="249"/>
    </location>
</feature>
<feature type="compositionally biased region" description="Polar residues" evidence="1">
    <location>
        <begin position="195"/>
        <end position="214"/>
    </location>
</feature>
<evidence type="ECO:0000313" key="3">
    <source>
        <dbReference type="Proteomes" id="UP001153365"/>
    </source>
</evidence>